<evidence type="ECO:0000313" key="2">
    <source>
        <dbReference type="EMBL" id="RIM90999.1"/>
    </source>
</evidence>
<evidence type="ECO:0000313" key="3">
    <source>
        <dbReference type="Proteomes" id="UP000285579"/>
    </source>
</evidence>
<evidence type="ECO:0000256" key="1">
    <source>
        <dbReference type="SAM" id="MobiDB-lite"/>
    </source>
</evidence>
<reference evidence="2 3" key="1">
    <citation type="journal article" date="2016" name="Front. Microbiol.">
        <title>Comprehensive Phylogenetic Analysis of Bovine Non-aureus Staphylococci Species Based on Whole-Genome Sequencing.</title>
        <authorList>
            <person name="Naushad S."/>
            <person name="Barkema H.W."/>
            <person name="Luby C."/>
            <person name="Condas L.A."/>
            <person name="Nobrega D.B."/>
            <person name="Carson D.A."/>
            <person name="De Buck J."/>
        </authorList>
    </citation>
    <scope>NUCLEOTIDE SEQUENCE [LARGE SCALE GENOMIC DNA]</scope>
    <source>
        <strain evidence="2 3">SNUC 1349</strain>
    </source>
</reference>
<feature type="region of interest" description="Disordered" evidence="1">
    <location>
        <begin position="292"/>
        <end position="329"/>
    </location>
</feature>
<dbReference type="EMBL" id="QXUI01000011">
    <property type="protein sequence ID" value="RIM90999.1"/>
    <property type="molecule type" value="Genomic_DNA"/>
</dbReference>
<gene>
    <name evidence="2" type="ORF">BU104_12775</name>
</gene>
<protein>
    <submittedName>
        <fullName evidence="2">Uncharacterized protein</fullName>
    </submittedName>
</protein>
<dbReference type="RefSeq" id="WP_119555561.1">
    <property type="nucleotide sequence ID" value="NZ_QXUI01000011.1"/>
</dbReference>
<accession>A0AAQ0LX25</accession>
<organism evidence="2 3">
    <name type="scientific">Staphylococcus xylosus</name>
    <dbReference type="NCBI Taxonomy" id="1288"/>
    <lineage>
        <taxon>Bacteria</taxon>
        <taxon>Bacillati</taxon>
        <taxon>Bacillota</taxon>
        <taxon>Bacilli</taxon>
        <taxon>Bacillales</taxon>
        <taxon>Staphylococcaceae</taxon>
        <taxon>Staphylococcus</taxon>
    </lineage>
</organism>
<dbReference type="Proteomes" id="UP000285579">
    <property type="component" value="Unassembled WGS sequence"/>
</dbReference>
<comment type="caution">
    <text evidence="2">The sequence shown here is derived from an EMBL/GenBank/DDBJ whole genome shotgun (WGS) entry which is preliminary data.</text>
</comment>
<proteinExistence type="predicted"/>
<sequence length="329" mass="39406">MNNNEVYDDIYKAIENTTYYKAQVQAENYERSNELNEIEDNFKKLDKTEEIEKLNSSEYKEDLKNHYNSIDKSKVLDEYKETYRNQEELYIYKTENNIYNDNMLSKKYLENTQKLDYLENNMITPTEKYEVQAEVKSELLNEDSRETKKNAIEQEYSYYSEELYNKRVNHEDSEETQDNMLDKMAEKKLYNANDDIIKNNSKVIEYINENEKERLEKKVEQSKDFEKLHSKDMMWKIVKEESLNSEYLTKTDDNMLDARTNASNISTQVANNNKSQYAPKQINRNTSYNNAYQSLDKSKQITHTNYSESRENDSIKEENKDKRDKGISR</sequence>
<feature type="compositionally biased region" description="Basic and acidic residues" evidence="1">
    <location>
        <begin position="308"/>
        <end position="329"/>
    </location>
</feature>
<name>A0AAQ0LX25_STAXY</name>
<feature type="compositionally biased region" description="Polar residues" evidence="1">
    <location>
        <begin position="292"/>
        <end position="307"/>
    </location>
</feature>
<dbReference type="AlphaFoldDB" id="A0AAQ0LX25"/>